<dbReference type="AlphaFoldDB" id="E0XR81"/>
<evidence type="ECO:0000256" key="4">
    <source>
        <dbReference type="ARBA" id="ARBA00022723"/>
    </source>
</evidence>
<evidence type="ECO:0000313" key="11">
    <source>
        <dbReference type="EMBL" id="ADI16922.1"/>
    </source>
</evidence>
<evidence type="ECO:0000256" key="2">
    <source>
        <dbReference type="ARBA" id="ARBA00007353"/>
    </source>
</evidence>
<evidence type="ECO:0000256" key="1">
    <source>
        <dbReference type="ARBA" id="ARBA00000553"/>
    </source>
</evidence>
<dbReference type="EMBL" id="GU474850">
    <property type="protein sequence ID" value="ADI16922.1"/>
    <property type="molecule type" value="Genomic_DNA"/>
</dbReference>
<dbReference type="GO" id="GO:0017061">
    <property type="term" value="F:S-methyl-5-thioadenosine phosphorylase activity"/>
    <property type="evidence" value="ECO:0007669"/>
    <property type="project" value="UniProtKB-EC"/>
</dbReference>
<keyword evidence="6" id="KW-0862">Zinc</keyword>
<dbReference type="PANTHER" id="PTHR30616:SF2">
    <property type="entry name" value="PURINE NUCLEOSIDE PHOSPHORYLASE LACC1"/>
    <property type="match status" value="1"/>
</dbReference>
<evidence type="ECO:0000256" key="6">
    <source>
        <dbReference type="ARBA" id="ARBA00022833"/>
    </source>
</evidence>
<comment type="similarity">
    <text evidence="2 10">Belongs to the purine nucleoside phosphorylase YfiH/LACC1 family.</text>
</comment>
<comment type="catalytic activity">
    <reaction evidence="8">
        <text>adenosine + phosphate = alpha-D-ribose 1-phosphate + adenine</text>
        <dbReference type="Rhea" id="RHEA:27642"/>
        <dbReference type="ChEBI" id="CHEBI:16335"/>
        <dbReference type="ChEBI" id="CHEBI:16708"/>
        <dbReference type="ChEBI" id="CHEBI:43474"/>
        <dbReference type="ChEBI" id="CHEBI:57720"/>
        <dbReference type="EC" id="2.4.2.1"/>
    </reaction>
    <physiologicalReaction direction="left-to-right" evidence="8">
        <dbReference type="Rhea" id="RHEA:27643"/>
    </physiologicalReaction>
</comment>
<dbReference type="GO" id="GO:0005507">
    <property type="term" value="F:copper ion binding"/>
    <property type="evidence" value="ECO:0007669"/>
    <property type="project" value="TreeGrafter"/>
</dbReference>
<comment type="catalytic activity">
    <reaction evidence="1">
        <text>inosine + phosphate = alpha-D-ribose 1-phosphate + hypoxanthine</text>
        <dbReference type="Rhea" id="RHEA:27646"/>
        <dbReference type="ChEBI" id="CHEBI:17368"/>
        <dbReference type="ChEBI" id="CHEBI:17596"/>
        <dbReference type="ChEBI" id="CHEBI:43474"/>
        <dbReference type="ChEBI" id="CHEBI:57720"/>
        <dbReference type="EC" id="2.4.2.1"/>
    </reaction>
    <physiologicalReaction direction="left-to-right" evidence="1">
        <dbReference type="Rhea" id="RHEA:27647"/>
    </physiologicalReaction>
</comment>
<dbReference type="SUPFAM" id="SSF64438">
    <property type="entry name" value="CNF1/YfiH-like putative cysteine hydrolases"/>
    <property type="match status" value="1"/>
</dbReference>
<sequence length="207" mass="23942">MIFDFSDKINQHGLKVIFSNAEESNILTKKAIVSMSQIHSSNIEVVNNKKLVYYNVDGIFSFDKNYALQVQTADCLPIFFIHKHENIFGVVHAGWKGLKNGIISKSTKLLKSHINDFNEITVFIGPSISQKNYEVKNEFIDYFGNEFIDKVEDKFFCNLKGVAISQLQKHGIKNVIDCNQCTYENENYHSYRRDKTSKRMTGLIYYE</sequence>
<dbReference type="InterPro" id="IPR038371">
    <property type="entry name" value="Cu_polyphenol_OxRdtase_sf"/>
</dbReference>
<proteinExistence type="inferred from homology"/>
<evidence type="ECO:0000256" key="5">
    <source>
        <dbReference type="ARBA" id="ARBA00022801"/>
    </source>
</evidence>
<comment type="catalytic activity">
    <reaction evidence="9">
        <text>S-methyl-5'-thioadenosine + phosphate = 5-(methylsulfanyl)-alpha-D-ribose 1-phosphate + adenine</text>
        <dbReference type="Rhea" id="RHEA:11852"/>
        <dbReference type="ChEBI" id="CHEBI:16708"/>
        <dbReference type="ChEBI" id="CHEBI:17509"/>
        <dbReference type="ChEBI" id="CHEBI:43474"/>
        <dbReference type="ChEBI" id="CHEBI:58533"/>
        <dbReference type="EC" id="2.4.2.28"/>
    </reaction>
    <physiologicalReaction direction="left-to-right" evidence="9">
        <dbReference type="Rhea" id="RHEA:11853"/>
    </physiologicalReaction>
</comment>
<dbReference type="PANTHER" id="PTHR30616">
    <property type="entry name" value="UNCHARACTERIZED PROTEIN YFIH"/>
    <property type="match status" value="1"/>
</dbReference>
<dbReference type="NCBIfam" id="TIGR00726">
    <property type="entry name" value="peptidoglycan editing factor PgeF"/>
    <property type="match status" value="1"/>
</dbReference>
<organism evidence="11">
    <name type="scientific">uncultured Fidelibacterota bacterium HF0010_18O13</name>
    <dbReference type="NCBI Taxonomy" id="710789"/>
    <lineage>
        <taxon>Bacteria</taxon>
        <taxon>Pseudomonadati</taxon>
        <taxon>Fidelibacterota</taxon>
        <taxon>environmental samples</taxon>
    </lineage>
</organism>
<evidence type="ECO:0000256" key="9">
    <source>
        <dbReference type="ARBA" id="ARBA00049893"/>
    </source>
</evidence>
<evidence type="ECO:0000256" key="3">
    <source>
        <dbReference type="ARBA" id="ARBA00022679"/>
    </source>
</evidence>
<keyword evidence="5" id="KW-0378">Hydrolase</keyword>
<protein>
    <recommendedName>
        <fullName evidence="10">Purine nucleoside phosphorylase</fullName>
    </recommendedName>
</protein>
<reference evidence="11" key="1">
    <citation type="journal article" date="2011" name="Environ. Microbiol.">
        <title>Time-series analyses of Monterey Bay coastal microbial picoplankton using a 'genome proxy' microarray.</title>
        <authorList>
            <person name="Rich V.I."/>
            <person name="Pham V.D."/>
            <person name="Eppley J."/>
            <person name="Shi Y."/>
            <person name="DeLong E.F."/>
        </authorList>
    </citation>
    <scope>NUCLEOTIDE SEQUENCE</scope>
</reference>
<comment type="catalytic activity">
    <reaction evidence="7">
        <text>adenosine + H2O + H(+) = inosine + NH4(+)</text>
        <dbReference type="Rhea" id="RHEA:24408"/>
        <dbReference type="ChEBI" id="CHEBI:15377"/>
        <dbReference type="ChEBI" id="CHEBI:15378"/>
        <dbReference type="ChEBI" id="CHEBI:16335"/>
        <dbReference type="ChEBI" id="CHEBI:17596"/>
        <dbReference type="ChEBI" id="CHEBI:28938"/>
        <dbReference type="EC" id="3.5.4.4"/>
    </reaction>
    <physiologicalReaction direction="left-to-right" evidence="7">
        <dbReference type="Rhea" id="RHEA:24409"/>
    </physiologicalReaction>
</comment>
<dbReference type="Pfam" id="PF02578">
    <property type="entry name" value="Cu-oxidase_4"/>
    <property type="match status" value="1"/>
</dbReference>
<keyword evidence="4" id="KW-0479">Metal-binding</keyword>
<evidence type="ECO:0000256" key="8">
    <source>
        <dbReference type="ARBA" id="ARBA00048968"/>
    </source>
</evidence>
<dbReference type="InterPro" id="IPR003730">
    <property type="entry name" value="Cu_polyphenol_OxRdtase"/>
</dbReference>
<name>E0XR81_9BACT</name>
<keyword evidence="3" id="KW-0808">Transferase</keyword>
<dbReference type="InterPro" id="IPR011324">
    <property type="entry name" value="Cytotoxic_necrot_fac-like_cat"/>
</dbReference>
<evidence type="ECO:0000256" key="7">
    <source>
        <dbReference type="ARBA" id="ARBA00047989"/>
    </source>
</evidence>
<dbReference type="CDD" id="cd16833">
    <property type="entry name" value="YfiH"/>
    <property type="match status" value="1"/>
</dbReference>
<dbReference type="GO" id="GO:0016787">
    <property type="term" value="F:hydrolase activity"/>
    <property type="evidence" value="ECO:0007669"/>
    <property type="project" value="UniProtKB-KW"/>
</dbReference>
<accession>E0XR81</accession>
<dbReference type="Gene3D" id="3.60.140.10">
    <property type="entry name" value="CNF1/YfiH-like putative cysteine hydrolases"/>
    <property type="match status" value="1"/>
</dbReference>
<evidence type="ECO:0000256" key="10">
    <source>
        <dbReference type="RuleBase" id="RU361274"/>
    </source>
</evidence>